<gene>
    <name evidence="3" type="ORF">F6B93_18195</name>
</gene>
<dbReference type="KEGG" id="mspg:F6B93_18195"/>
<dbReference type="Pfam" id="PF00934">
    <property type="entry name" value="PE"/>
    <property type="match status" value="1"/>
</dbReference>
<sequence>MLFVTAAPETVAAAATDFARIGSALSTANAGAAATTTQIVAAAEDEVSAAIAAVFSAHSHGYQGISTHAAASHARSVQALTAGADAYASAKAASVSPLHGVLNAIDGPVQTLTGRPLIGNGARGAPVTAVKAASAPPGQARAARRAAPAAPAAPPAAPAPAATAGSWWVKMGSTDWRSRAGHRVAISIRPQHRASQPRPWIPSIRANERVRSRRQFIRSATQGCKNHGQQTHRDDQGRRRCWQATRVVASRQQG</sequence>
<dbReference type="AlphaFoldDB" id="A0A975JZT4"/>
<feature type="domain" description="PE" evidence="2">
    <location>
        <begin position="4"/>
        <end position="93"/>
    </location>
</feature>
<evidence type="ECO:0000313" key="4">
    <source>
        <dbReference type="Proteomes" id="UP000682202"/>
    </source>
</evidence>
<name>A0A975JZT4_9MYCO</name>
<feature type="compositionally biased region" description="Polar residues" evidence="1">
    <location>
        <begin position="219"/>
        <end position="229"/>
    </location>
</feature>
<evidence type="ECO:0000256" key="1">
    <source>
        <dbReference type="SAM" id="MobiDB-lite"/>
    </source>
</evidence>
<dbReference type="SUPFAM" id="SSF140459">
    <property type="entry name" value="PE/PPE dimer-like"/>
    <property type="match status" value="1"/>
</dbReference>
<accession>A0A975JZT4</accession>
<dbReference type="InterPro" id="IPR038332">
    <property type="entry name" value="PPE_sf"/>
</dbReference>
<reference evidence="3" key="1">
    <citation type="submission" date="2019-12" db="EMBL/GenBank/DDBJ databases">
        <title>Mycobacterium spongiae sp. nov.</title>
        <authorList>
            <person name="Stinear T."/>
        </authorList>
    </citation>
    <scope>NUCLEOTIDE SEQUENCE</scope>
    <source>
        <strain evidence="3">FSD4b-SM</strain>
    </source>
</reference>
<feature type="compositionally biased region" description="Low complexity" evidence="1">
    <location>
        <begin position="132"/>
        <end position="150"/>
    </location>
</feature>
<evidence type="ECO:0000259" key="2">
    <source>
        <dbReference type="Pfam" id="PF00934"/>
    </source>
</evidence>
<evidence type="ECO:0000313" key="3">
    <source>
        <dbReference type="EMBL" id="QUR68746.1"/>
    </source>
</evidence>
<dbReference type="Proteomes" id="UP000682202">
    <property type="component" value="Chromosome"/>
</dbReference>
<dbReference type="EMBL" id="CP046600">
    <property type="protein sequence ID" value="QUR68746.1"/>
    <property type="molecule type" value="Genomic_DNA"/>
</dbReference>
<protein>
    <submittedName>
        <fullName evidence="3">PE domain-containing protein</fullName>
    </submittedName>
</protein>
<keyword evidence="4" id="KW-1185">Reference proteome</keyword>
<feature type="region of interest" description="Disordered" evidence="1">
    <location>
        <begin position="219"/>
        <end position="239"/>
    </location>
</feature>
<feature type="region of interest" description="Disordered" evidence="1">
    <location>
        <begin position="132"/>
        <end position="163"/>
    </location>
</feature>
<dbReference type="Gene3D" id="1.10.287.850">
    <property type="entry name" value="HP0062-like domain"/>
    <property type="match status" value="1"/>
</dbReference>
<organism evidence="3 4">
    <name type="scientific">Mycobacterium spongiae</name>
    <dbReference type="NCBI Taxonomy" id="886343"/>
    <lineage>
        <taxon>Bacteria</taxon>
        <taxon>Bacillati</taxon>
        <taxon>Actinomycetota</taxon>
        <taxon>Actinomycetes</taxon>
        <taxon>Mycobacteriales</taxon>
        <taxon>Mycobacteriaceae</taxon>
        <taxon>Mycobacterium</taxon>
    </lineage>
</organism>
<proteinExistence type="predicted"/>
<dbReference type="InterPro" id="IPR000084">
    <property type="entry name" value="PE-PGRS_N"/>
</dbReference>